<protein>
    <submittedName>
        <fullName evidence="2">Uncharacterized protein</fullName>
    </submittedName>
</protein>
<dbReference type="Proteomes" id="UP001295684">
    <property type="component" value="Unassembled WGS sequence"/>
</dbReference>
<accession>A0AAD1Y2J7</accession>
<dbReference type="EMBL" id="CAMPGE010025760">
    <property type="protein sequence ID" value="CAI2383487.1"/>
    <property type="molecule type" value="Genomic_DNA"/>
</dbReference>
<name>A0AAD1Y2J7_EUPCR</name>
<reference evidence="2" key="1">
    <citation type="submission" date="2023-07" db="EMBL/GenBank/DDBJ databases">
        <authorList>
            <consortium name="AG Swart"/>
            <person name="Singh M."/>
            <person name="Singh A."/>
            <person name="Seah K."/>
            <person name="Emmerich C."/>
        </authorList>
    </citation>
    <scope>NUCLEOTIDE SEQUENCE</scope>
    <source>
        <strain evidence="2">DP1</strain>
    </source>
</reference>
<keyword evidence="3" id="KW-1185">Reference proteome</keyword>
<feature type="compositionally biased region" description="Polar residues" evidence="1">
    <location>
        <begin position="558"/>
        <end position="568"/>
    </location>
</feature>
<gene>
    <name evidence="2" type="ORF">ECRASSUSDP1_LOCUS24989</name>
</gene>
<feature type="region of interest" description="Disordered" evidence="1">
    <location>
        <begin position="546"/>
        <end position="577"/>
    </location>
</feature>
<evidence type="ECO:0000256" key="1">
    <source>
        <dbReference type="SAM" id="MobiDB-lite"/>
    </source>
</evidence>
<feature type="region of interest" description="Disordered" evidence="1">
    <location>
        <begin position="655"/>
        <end position="674"/>
    </location>
</feature>
<dbReference type="AlphaFoldDB" id="A0AAD1Y2J7"/>
<evidence type="ECO:0000313" key="2">
    <source>
        <dbReference type="EMBL" id="CAI2383487.1"/>
    </source>
</evidence>
<sequence length="840" mass="97297">MNSVLYTQKRFRNSNFSSRSTLLHPSNAISHDYSHSEFKLNQDHHSRVVKDNLTKLKNLRKGHRTNNNSVLTESKDNQIAFAEIQHKMKMSAGSKIEVPLITSDLAVPLNYEKLVKLPFIKQGRLTRKYLKMRKKLEYFKPTNLKFKQKIEQISAVRDTKRKAKMNTSKFSPKKININIMERNPSEAVRQSRSFLKSHEREIAPKVSPIRSRDVTAKYLESKTSRDTTISPIEFSSSKANISIKNLRLADKIKELQKERFVICLDIHTYLKHVDPKNRALRNGDYRELFPETQNVQFPYKTHLCLKLDINSYFRKYLISIPKEVKRLSKSMINTQNKLYQRAAEELLEYCNEEMISAHRRQLDNFRSDATTRNIEESDLVAFSEMANTDGSIIKKVSDVKHNIILLLKYNEMKLLRAIVMKTQKKKEIQHPSRTRGSIKNIIADASNNWYSNNLKNWKYQSQQKISSSNIQNYIKKFNPAKDSSHLNKSMESSDNFVYDNGEYINTTMSKYSSVEPAMTKSPVNSIIKVEDTSDLRDMENNFFKTQNRIDSTKRESSVPFSLTSNGSPRVSLKSAHKLSSTKRRSLYRGSFIQSKGAPSVTEYLKSSENNASKEKEDTSITYQTVKKVSQKYNLPNKEVYELMTQYNSMVTISQEPDKVKPGEPKSPEIKSPKKDESFAKGIKLKVLNQYSKLLADKHPDVVPMILRGVGVDVDARDPRISMKAFMNLNCILEYGVAEKDELIQFWTRVLDPENKFLVKKENVIDFFDKLSKGRFSKTNHQIFSYAKDVWQFFELKGLLTTNNTELDINRLRKDMTEGTIDTQVFSDIFTVGFDPEINQK</sequence>
<comment type="caution">
    <text evidence="2">The sequence shown here is derived from an EMBL/GenBank/DDBJ whole genome shotgun (WGS) entry which is preliminary data.</text>
</comment>
<organism evidence="2 3">
    <name type="scientific">Euplotes crassus</name>
    <dbReference type="NCBI Taxonomy" id="5936"/>
    <lineage>
        <taxon>Eukaryota</taxon>
        <taxon>Sar</taxon>
        <taxon>Alveolata</taxon>
        <taxon>Ciliophora</taxon>
        <taxon>Intramacronucleata</taxon>
        <taxon>Spirotrichea</taxon>
        <taxon>Hypotrichia</taxon>
        <taxon>Euplotida</taxon>
        <taxon>Euplotidae</taxon>
        <taxon>Moneuplotes</taxon>
    </lineage>
</organism>
<proteinExistence type="predicted"/>
<evidence type="ECO:0000313" key="3">
    <source>
        <dbReference type="Proteomes" id="UP001295684"/>
    </source>
</evidence>